<dbReference type="InterPro" id="IPR056120">
    <property type="entry name" value="DUF7703"/>
</dbReference>
<feature type="transmembrane region" description="Helical" evidence="1">
    <location>
        <begin position="43"/>
        <end position="64"/>
    </location>
</feature>
<keyword evidence="4" id="KW-1185">Reference proteome</keyword>
<evidence type="ECO:0000313" key="4">
    <source>
        <dbReference type="Proteomes" id="UP000799324"/>
    </source>
</evidence>
<evidence type="ECO:0000256" key="1">
    <source>
        <dbReference type="SAM" id="Phobius"/>
    </source>
</evidence>
<feature type="transmembrane region" description="Helical" evidence="1">
    <location>
        <begin position="116"/>
        <end position="138"/>
    </location>
</feature>
<feature type="transmembrane region" description="Helical" evidence="1">
    <location>
        <begin position="158"/>
        <end position="176"/>
    </location>
</feature>
<dbReference type="OrthoDB" id="405906at2759"/>
<dbReference type="EMBL" id="MU004424">
    <property type="protein sequence ID" value="KAF2651498.1"/>
    <property type="molecule type" value="Genomic_DNA"/>
</dbReference>
<evidence type="ECO:0000259" key="2">
    <source>
        <dbReference type="Pfam" id="PF24802"/>
    </source>
</evidence>
<organism evidence="3 4">
    <name type="scientific">Lophiostoma macrostomum CBS 122681</name>
    <dbReference type="NCBI Taxonomy" id="1314788"/>
    <lineage>
        <taxon>Eukaryota</taxon>
        <taxon>Fungi</taxon>
        <taxon>Dikarya</taxon>
        <taxon>Ascomycota</taxon>
        <taxon>Pezizomycotina</taxon>
        <taxon>Dothideomycetes</taxon>
        <taxon>Pleosporomycetidae</taxon>
        <taxon>Pleosporales</taxon>
        <taxon>Lophiostomataceae</taxon>
        <taxon>Lophiostoma</taxon>
    </lineage>
</organism>
<dbReference type="PANTHER" id="PTHR37013">
    <property type="entry name" value="INTEGRAL MEMBRANE PROTEIN (AFU_ORTHOLOGUE AFUA_1G05950)-RELATED"/>
    <property type="match status" value="1"/>
</dbReference>
<protein>
    <recommendedName>
        <fullName evidence="2">DUF7703 domain-containing protein</fullName>
    </recommendedName>
</protein>
<reference evidence="3" key="1">
    <citation type="journal article" date="2020" name="Stud. Mycol.">
        <title>101 Dothideomycetes genomes: a test case for predicting lifestyles and emergence of pathogens.</title>
        <authorList>
            <person name="Haridas S."/>
            <person name="Albert R."/>
            <person name="Binder M."/>
            <person name="Bloem J."/>
            <person name="Labutti K."/>
            <person name="Salamov A."/>
            <person name="Andreopoulos B."/>
            <person name="Baker S."/>
            <person name="Barry K."/>
            <person name="Bills G."/>
            <person name="Bluhm B."/>
            <person name="Cannon C."/>
            <person name="Castanera R."/>
            <person name="Culley D."/>
            <person name="Daum C."/>
            <person name="Ezra D."/>
            <person name="Gonzalez J."/>
            <person name="Henrissat B."/>
            <person name="Kuo A."/>
            <person name="Liang C."/>
            <person name="Lipzen A."/>
            <person name="Lutzoni F."/>
            <person name="Magnuson J."/>
            <person name="Mondo S."/>
            <person name="Nolan M."/>
            <person name="Ohm R."/>
            <person name="Pangilinan J."/>
            <person name="Park H.-J."/>
            <person name="Ramirez L."/>
            <person name="Alfaro M."/>
            <person name="Sun H."/>
            <person name="Tritt A."/>
            <person name="Yoshinaga Y."/>
            <person name="Zwiers L.-H."/>
            <person name="Turgeon B."/>
            <person name="Goodwin S."/>
            <person name="Spatafora J."/>
            <person name="Crous P."/>
            <person name="Grigoriev I."/>
        </authorList>
    </citation>
    <scope>NUCLEOTIDE SEQUENCE</scope>
    <source>
        <strain evidence="3">CBS 122681</strain>
    </source>
</reference>
<dbReference type="Pfam" id="PF24802">
    <property type="entry name" value="DUF7703"/>
    <property type="match status" value="1"/>
</dbReference>
<dbReference type="AlphaFoldDB" id="A0A6A6SYC3"/>
<feature type="transmembrane region" description="Helical" evidence="1">
    <location>
        <begin position="84"/>
        <end position="104"/>
    </location>
</feature>
<feature type="domain" description="DUF7703" evidence="2">
    <location>
        <begin position="15"/>
        <end position="250"/>
    </location>
</feature>
<evidence type="ECO:0000313" key="3">
    <source>
        <dbReference type="EMBL" id="KAF2651498.1"/>
    </source>
</evidence>
<feature type="transmembrane region" description="Helical" evidence="1">
    <location>
        <begin position="12"/>
        <end position="31"/>
    </location>
</feature>
<keyword evidence="1" id="KW-0472">Membrane</keyword>
<feature type="transmembrane region" description="Helical" evidence="1">
    <location>
        <begin position="197"/>
        <end position="217"/>
    </location>
</feature>
<name>A0A6A6SYC3_9PLEO</name>
<proteinExistence type="predicted"/>
<dbReference type="PANTHER" id="PTHR37013:SF3">
    <property type="entry name" value="INTEGRAL MEMBRANE PROTEIN (AFU_ORTHOLOGUE AFUA_1G05950)"/>
    <property type="match status" value="1"/>
</dbReference>
<dbReference type="Proteomes" id="UP000799324">
    <property type="component" value="Unassembled WGS sequence"/>
</dbReference>
<gene>
    <name evidence="3" type="ORF">K491DRAFT_89059</name>
</gene>
<accession>A0A6A6SYC3</accession>
<sequence>MNSPTNHFEGSWDANTVAVVTCSALALYNALELELLVFTTFTSFSGLYFFSLVLASLGIIPYVLGFMIEYFRLSWMALGIAMDTTGWTLMVTGQSVVLYSRLWLVFGRSHSRLLRAIKWMIIIDGVTFHSITAIVVYGSHYGSRTESFGKAYDVIERIQMIGFCCQEFVLSGLYIWKALDIIKTTERKRSHHVLWQLFSINVIIIVLDIGLLTLEFMNYHVLQQTVKGFTYSVKLKLELAVLNKLIELSHPSGSASIFTYGGKNDFVDLNKVDWDATRFTPAFSSMHSYPKWMSDLEKSGIRRIENAYSPTEATWGNKRSQWAKGSTVTSDEVEESHDAIRPVKSSASDLLYANAVRTIGN</sequence>
<keyword evidence="1" id="KW-0812">Transmembrane</keyword>
<keyword evidence="1" id="KW-1133">Transmembrane helix</keyword>